<dbReference type="Proteomes" id="UP001156102">
    <property type="component" value="Unassembled WGS sequence"/>
</dbReference>
<protein>
    <submittedName>
        <fullName evidence="1">Uncharacterized protein</fullName>
    </submittedName>
</protein>
<dbReference type="EMBL" id="JANCLT010000014">
    <property type="protein sequence ID" value="MCP8970777.1"/>
    <property type="molecule type" value="Genomic_DNA"/>
</dbReference>
<evidence type="ECO:0000313" key="2">
    <source>
        <dbReference type="Proteomes" id="UP001156102"/>
    </source>
</evidence>
<name>A0AA41X8Q0_9BACI</name>
<accession>A0AA41X8Q0</accession>
<dbReference type="RefSeq" id="WP_254760700.1">
    <property type="nucleotide sequence ID" value="NZ_JANCLT010000014.1"/>
</dbReference>
<reference evidence="1" key="1">
    <citation type="submission" date="2022-07" db="EMBL/GenBank/DDBJ databases">
        <authorList>
            <person name="Li W.-J."/>
            <person name="Deng Q.-Q."/>
        </authorList>
    </citation>
    <scope>NUCLEOTIDE SEQUENCE</scope>
    <source>
        <strain evidence="1">SYSU M60031</strain>
    </source>
</reference>
<comment type="caution">
    <text evidence="1">The sequence shown here is derived from an EMBL/GenBank/DDBJ whole genome shotgun (WGS) entry which is preliminary data.</text>
</comment>
<evidence type="ECO:0000313" key="1">
    <source>
        <dbReference type="EMBL" id="MCP8970777.1"/>
    </source>
</evidence>
<gene>
    <name evidence="1" type="ORF">NK662_19860</name>
</gene>
<dbReference type="AlphaFoldDB" id="A0AA41X8Q0"/>
<organism evidence="1 2">
    <name type="scientific">Ectobacillus ponti</name>
    <dbReference type="NCBI Taxonomy" id="2961894"/>
    <lineage>
        <taxon>Bacteria</taxon>
        <taxon>Bacillati</taxon>
        <taxon>Bacillota</taxon>
        <taxon>Bacilli</taxon>
        <taxon>Bacillales</taxon>
        <taxon>Bacillaceae</taxon>
        <taxon>Ectobacillus</taxon>
    </lineage>
</organism>
<proteinExistence type="predicted"/>
<sequence>MLDYIGFLVSEEEKNTICENAERMRWKVEQSERRTFIATPYRFRTELQTVWDAIDSLEEGTTLERITVTTRTEGLDKNLVQLFGQALPSFISGADTEL</sequence>
<keyword evidence="2" id="KW-1185">Reference proteome</keyword>